<comment type="caution">
    <text evidence="2">The sequence shown here is derived from an EMBL/GenBank/DDBJ whole genome shotgun (WGS) entry which is preliminary data.</text>
</comment>
<protein>
    <recommendedName>
        <fullName evidence="4">4,5-dihydroxyphthalate decarboxylase</fullName>
    </recommendedName>
</protein>
<feature type="compositionally biased region" description="Basic and acidic residues" evidence="1">
    <location>
        <begin position="239"/>
        <end position="248"/>
    </location>
</feature>
<keyword evidence="3" id="KW-1185">Reference proteome</keyword>
<gene>
    <name evidence="2" type="ORF">GCM10023321_46660</name>
</gene>
<evidence type="ECO:0000313" key="3">
    <source>
        <dbReference type="Proteomes" id="UP001428817"/>
    </source>
</evidence>
<dbReference type="Proteomes" id="UP001428817">
    <property type="component" value="Unassembled WGS sequence"/>
</dbReference>
<reference evidence="3" key="1">
    <citation type="journal article" date="2019" name="Int. J. Syst. Evol. Microbiol.">
        <title>The Global Catalogue of Microorganisms (GCM) 10K type strain sequencing project: providing services to taxonomists for standard genome sequencing and annotation.</title>
        <authorList>
            <consortium name="The Broad Institute Genomics Platform"/>
            <consortium name="The Broad Institute Genome Sequencing Center for Infectious Disease"/>
            <person name="Wu L."/>
            <person name="Ma J."/>
        </authorList>
    </citation>
    <scope>NUCLEOTIDE SEQUENCE [LARGE SCALE GENOMIC DNA]</scope>
    <source>
        <strain evidence="3">JCM 18303</strain>
    </source>
</reference>
<dbReference type="EMBL" id="BAABJP010000024">
    <property type="protein sequence ID" value="GAA5161828.1"/>
    <property type="molecule type" value="Genomic_DNA"/>
</dbReference>
<evidence type="ECO:0000313" key="2">
    <source>
        <dbReference type="EMBL" id="GAA5161828.1"/>
    </source>
</evidence>
<sequence length="248" mass="27577">MTYYLRTLEEPDPPFIALPVFPNRQFRHSAIYVNVDSGITAPADLAGKTVGEFALYGHDASFWIKGILSDDHGVQPERCRWVVGGFDWSMRPLDFVSHPHPADVEIAQAPPGKAWGPMLEDGEIDALISADVPQCVLNGSPKVRPLFDDPAAVERDYYRRTGIFPIMHTVAVSRELLGEHPDLARALYQGFCAAKDLTARRYRTGRIFNQMTVMLPWASRLVEDNTACSDRTGGPTASPDDRRGNLHS</sequence>
<accession>A0ABP9QHU6</accession>
<dbReference type="RefSeq" id="WP_185060152.1">
    <property type="nucleotide sequence ID" value="NZ_BAABJP010000024.1"/>
</dbReference>
<evidence type="ECO:0008006" key="4">
    <source>
        <dbReference type="Google" id="ProtNLM"/>
    </source>
</evidence>
<dbReference type="Gene3D" id="3.40.190.10">
    <property type="entry name" value="Periplasmic binding protein-like II"/>
    <property type="match status" value="1"/>
</dbReference>
<feature type="region of interest" description="Disordered" evidence="1">
    <location>
        <begin position="226"/>
        <end position="248"/>
    </location>
</feature>
<dbReference type="SUPFAM" id="SSF53850">
    <property type="entry name" value="Periplasmic binding protein-like II"/>
    <property type="match status" value="1"/>
</dbReference>
<organism evidence="2 3">
    <name type="scientific">Pseudonocardia eucalypti</name>
    <dbReference type="NCBI Taxonomy" id="648755"/>
    <lineage>
        <taxon>Bacteria</taxon>
        <taxon>Bacillati</taxon>
        <taxon>Actinomycetota</taxon>
        <taxon>Actinomycetes</taxon>
        <taxon>Pseudonocardiales</taxon>
        <taxon>Pseudonocardiaceae</taxon>
        <taxon>Pseudonocardia</taxon>
    </lineage>
</organism>
<name>A0ABP9QHU6_9PSEU</name>
<proteinExistence type="predicted"/>
<evidence type="ECO:0000256" key="1">
    <source>
        <dbReference type="SAM" id="MobiDB-lite"/>
    </source>
</evidence>